<reference evidence="2" key="1">
    <citation type="submission" date="2022-11" db="UniProtKB">
        <authorList>
            <consortium name="WormBaseParasite"/>
        </authorList>
    </citation>
    <scope>IDENTIFICATION</scope>
</reference>
<protein>
    <submittedName>
        <fullName evidence="2">Uncharacterized protein</fullName>
    </submittedName>
</protein>
<organism evidence="1 2">
    <name type="scientific">Panagrolaimus sp. PS1159</name>
    <dbReference type="NCBI Taxonomy" id="55785"/>
    <lineage>
        <taxon>Eukaryota</taxon>
        <taxon>Metazoa</taxon>
        <taxon>Ecdysozoa</taxon>
        <taxon>Nematoda</taxon>
        <taxon>Chromadorea</taxon>
        <taxon>Rhabditida</taxon>
        <taxon>Tylenchina</taxon>
        <taxon>Panagrolaimomorpha</taxon>
        <taxon>Panagrolaimoidea</taxon>
        <taxon>Panagrolaimidae</taxon>
        <taxon>Panagrolaimus</taxon>
    </lineage>
</organism>
<name>A0AC35ETU5_9BILA</name>
<evidence type="ECO:0000313" key="2">
    <source>
        <dbReference type="WBParaSite" id="PS1159_v2.g10588.t1"/>
    </source>
</evidence>
<accession>A0AC35ETU5</accession>
<dbReference type="WBParaSite" id="PS1159_v2.g10588.t1">
    <property type="protein sequence ID" value="PS1159_v2.g10588.t1"/>
    <property type="gene ID" value="PS1159_v2.g10588"/>
</dbReference>
<evidence type="ECO:0000313" key="1">
    <source>
        <dbReference type="Proteomes" id="UP000887580"/>
    </source>
</evidence>
<sequence>MVSEMPKIEPPRFNTNPQTTDGATSRSSTVVWKPEVVSTFAPNTQPRFKTTSFPTTLPPTTTKVIPSSTTALKNKHPTNPPPLIQQNIQQNFQQQWHQTSPSHFIQTNPPFVKQSNTGFTQHPPPQRPTFVETTILPPHAPPASPPLFHSNSQQHTFLLQNNNAAIPAQPQPQRPVERIVPLQPIAQQPHFRIPTLPPKLPLPDANRQFAQPTFNQAAFEKALPPSPEVVKSEYQPPNPPIRTDFNPYIPPPPQTREGYSPPAQPTVHRPLNPQDQWPANTRKPAGGSYGMEEISPTRESNHINIQPINPAPEVPHVQHHWPVTTPQPSTTLHAVEENKAENLVPIFAASSHPPQQIPTTTPTLTRLPIKHIAPVAPPRIIQPSQQENEYSNGQETVETPVASQKSPQSNTETIRTEEKPKTAKPLAPAAPSPVPPNVPDQYNGETVESVAPSNKQPSLINEQINHEYASGPEKSKPTAPIESQPQPSSKPINHEYSTGPEIEKHPPVSPVEKSKPAPEIITAPKAPSISSPTTVAAAAPQGSNSGGYEEPTTKFPTLKPEVSTSDTPTNSVEAQKPAETKYETSETPEESLVVLDKVSAEAGPKTGETTPSHINEQRLPQTYEISDITASSTSAPVQETENNAETKSSQKAEVKPTANVNEYRVFGEKSNTQKAIEPPLKIPQTTPPKIQEEKNNLGKIQPSIESKNIRLQVIDGGSDRSVGRKPITLPEGLVNIPINKEMENILIKEGIVSQQSGNGGKDKSEGEIIVNGRGEGITSGFVESGSAKNVKVEFSTSEPAQNENIVQVVEFVKQSGNTGANRVQLPKITESLKEFETKMKIETFTPPTPPMAPITMATTTSRLSFEKKHENIQISNLPVNPTILSSTNSPTVSTIIQTETTVEEFVTVPTTRKLIRIQPIHPTIVETKTKEITSQPTTSETILPAEKKEEKILSPIITGDVEEHHSHGMLEEVIIAKPEETVEKPKLIAAETVENQSVKPILEQTTENLSPEASITSTTTPVQNIGPQDVKITVPVQISEPHETKQASGAPVKIVKESIEIVQVPNVNIDALNKPAENSQTYQHSSNIFQSTHGVKTSQQGEIHISEPEIQRVPTRPIASVQPKETPSPTIIYQSFNKTVKFNEDKAEESHTEYKKVQTSSHSTSNQQEINIEREEIIQTVTSEM</sequence>
<dbReference type="Proteomes" id="UP000887580">
    <property type="component" value="Unplaced"/>
</dbReference>
<proteinExistence type="predicted"/>